<proteinExistence type="predicted"/>
<evidence type="ECO:0000313" key="2">
    <source>
        <dbReference type="Proteomes" id="UP000814033"/>
    </source>
</evidence>
<name>A0ACB8S954_9AGAM</name>
<accession>A0ACB8S954</accession>
<reference evidence="1" key="1">
    <citation type="submission" date="2021-02" db="EMBL/GenBank/DDBJ databases">
        <authorList>
            <consortium name="DOE Joint Genome Institute"/>
            <person name="Ahrendt S."/>
            <person name="Looney B.P."/>
            <person name="Miyauchi S."/>
            <person name="Morin E."/>
            <person name="Drula E."/>
            <person name="Courty P.E."/>
            <person name="Chicoki N."/>
            <person name="Fauchery L."/>
            <person name="Kohler A."/>
            <person name="Kuo A."/>
            <person name="Labutti K."/>
            <person name="Pangilinan J."/>
            <person name="Lipzen A."/>
            <person name="Riley R."/>
            <person name="Andreopoulos W."/>
            <person name="He G."/>
            <person name="Johnson J."/>
            <person name="Barry K.W."/>
            <person name="Grigoriev I.V."/>
            <person name="Nagy L."/>
            <person name="Hibbett D."/>
            <person name="Henrissat B."/>
            <person name="Matheny P.B."/>
            <person name="Labbe J."/>
            <person name="Martin F."/>
        </authorList>
    </citation>
    <scope>NUCLEOTIDE SEQUENCE</scope>
    <source>
        <strain evidence="1">FP105234-sp</strain>
    </source>
</reference>
<keyword evidence="2" id="KW-1185">Reference proteome</keyword>
<sequence length="771" mass="81133">MSAAYALSATMPSDVDMHPLQTSDPQPSTALDPPDASALRQAALKSIRSKRRKPVVEPDALALSARPIPPSPPTLLDYGTEDSTYAGPPAPSTSTTTNGPTPLAAANSFGGASTGEIIPEEDITMREEGEISENEDPPPPPLPSRLPPARSNTSVDISTPVRRSPPKRTTPPLASRPPLPPVKIEPAVPSLSPPRSTSVSGSSRQGHREFALTPTSLNGGLFRIEAYGYVIDAAHVRPGLSLTQDQYNSTKDIVLDLLGWGVPPEYLVDCGLSREIIFYVFTELNLRLPANFDPTGIPPFPPPPEAVTYVPIAPEPPPQDFNGDDPFASSSHPSLPSKPSVPQGLTARSSTPHAALNSLSVDAPPFVPRGMAVAAPEGSDNLAAMEQLKRQELLARKAVQASRRRHETSSFTSADGASSGQPSAITVDTRPVVPQASVDDFLKTIDASSTGSATSSAGPSRDNSFLNGRRAASPDAMDVDDDIPGLGGQASFASNNSQYEDREATPPPSTAMDSSSTDDSPEEMAVELSLGLGLPEDSEMDSGPTPPLSHDNSSRSSSTPQPAAPVPRRGLKRPVAADFVDVDSGASNPYALAPPSRTGSIGNGNGQAHTYGGAHHPNPHVRRRMHAAAAGGFASVSGTRRCVIDISDSEDGDEEEVPVSGTPTTSADDLEVEIQRMRALIKLREEQKLRKLAMSGRATPQSREVPAGQETATQSLQGASHALPCDSLSGGNRLTRERPFASASSGLLRACWLTVLQGLLPYRPCTVARKQ</sequence>
<comment type="caution">
    <text evidence="1">The sequence shown here is derived from an EMBL/GenBank/DDBJ whole genome shotgun (WGS) entry which is preliminary data.</text>
</comment>
<evidence type="ECO:0000313" key="1">
    <source>
        <dbReference type="EMBL" id="KAI0052698.1"/>
    </source>
</evidence>
<dbReference type="EMBL" id="MU275844">
    <property type="protein sequence ID" value="KAI0052698.1"/>
    <property type="molecule type" value="Genomic_DNA"/>
</dbReference>
<organism evidence="1 2">
    <name type="scientific">Auriscalpium vulgare</name>
    <dbReference type="NCBI Taxonomy" id="40419"/>
    <lineage>
        <taxon>Eukaryota</taxon>
        <taxon>Fungi</taxon>
        <taxon>Dikarya</taxon>
        <taxon>Basidiomycota</taxon>
        <taxon>Agaricomycotina</taxon>
        <taxon>Agaricomycetes</taxon>
        <taxon>Russulales</taxon>
        <taxon>Auriscalpiaceae</taxon>
        <taxon>Auriscalpium</taxon>
    </lineage>
</organism>
<gene>
    <name evidence="1" type="ORF">FA95DRAFT_1532610</name>
</gene>
<protein>
    <submittedName>
        <fullName evidence="1">Uncharacterized protein</fullName>
    </submittedName>
</protein>
<dbReference type="Proteomes" id="UP000814033">
    <property type="component" value="Unassembled WGS sequence"/>
</dbReference>
<reference evidence="1" key="2">
    <citation type="journal article" date="2022" name="New Phytol.">
        <title>Evolutionary transition to the ectomycorrhizal habit in the genomes of a hyperdiverse lineage of mushroom-forming fungi.</title>
        <authorList>
            <person name="Looney B."/>
            <person name="Miyauchi S."/>
            <person name="Morin E."/>
            <person name="Drula E."/>
            <person name="Courty P.E."/>
            <person name="Kohler A."/>
            <person name="Kuo A."/>
            <person name="LaButti K."/>
            <person name="Pangilinan J."/>
            <person name="Lipzen A."/>
            <person name="Riley R."/>
            <person name="Andreopoulos W."/>
            <person name="He G."/>
            <person name="Johnson J."/>
            <person name="Nolan M."/>
            <person name="Tritt A."/>
            <person name="Barry K.W."/>
            <person name="Grigoriev I.V."/>
            <person name="Nagy L.G."/>
            <person name="Hibbett D."/>
            <person name="Henrissat B."/>
            <person name="Matheny P.B."/>
            <person name="Labbe J."/>
            <person name="Martin F.M."/>
        </authorList>
    </citation>
    <scope>NUCLEOTIDE SEQUENCE</scope>
    <source>
        <strain evidence="1">FP105234-sp</strain>
    </source>
</reference>